<name>A0A816E399_9BILA</name>
<evidence type="ECO:0000256" key="3">
    <source>
        <dbReference type="ARBA" id="ARBA00022737"/>
    </source>
</evidence>
<keyword evidence="4" id="KW-0863">Zinc-finger</keyword>
<dbReference type="EMBL" id="CAJNOI010002828">
    <property type="protein sequence ID" value="CAF1493995.1"/>
    <property type="molecule type" value="Genomic_DNA"/>
</dbReference>
<keyword evidence="6" id="KW-0812">Transmembrane</keyword>
<feature type="domain" description="NF-X1-type" evidence="7">
    <location>
        <begin position="76"/>
        <end position="96"/>
    </location>
</feature>
<comment type="caution">
    <text evidence="9">The sequence shown here is derived from an EMBL/GenBank/DDBJ whole genome shotgun (WGS) entry which is preliminary data.</text>
</comment>
<evidence type="ECO:0000256" key="2">
    <source>
        <dbReference type="ARBA" id="ARBA00022723"/>
    </source>
</evidence>
<keyword evidence="6" id="KW-0472">Membrane</keyword>
<evidence type="ECO:0000256" key="4">
    <source>
        <dbReference type="ARBA" id="ARBA00022771"/>
    </source>
</evidence>
<evidence type="ECO:0000313" key="10">
    <source>
        <dbReference type="Proteomes" id="UP000663832"/>
    </source>
</evidence>
<accession>A0A816E399</accession>
<dbReference type="PANTHER" id="PTHR12360">
    <property type="entry name" value="NUCLEAR TRANSCRIPTION FACTOR, X-BOX BINDING 1 NFX1"/>
    <property type="match status" value="1"/>
</dbReference>
<dbReference type="EMBL" id="CAJNOM010003158">
    <property type="protein sequence ID" value="CAF1642309.1"/>
    <property type="molecule type" value="Genomic_DNA"/>
</dbReference>
<reference evidence="9" key="1">
    <citation type="submission" date="2021-02" db="EMBL/GenBank/DDBJ databases">
        <authorList>
            <person name="Nowell W R."/>
        </authorList>
    </citation>
    <scope>NUCLEOTIDE SEQUENCE</scope>
</reference>
<evidence type="ECO:0000256" key="5">
    <source>
        <dbReference type="ARBA" id="ARBA00022833"/>
    </source>
</evidence>
<proteinExistence type="inferred from homology"/>
<dbReference type="GO" id="GO:0005634">
    <property type="term" value="C:nucleus"/>
    <property type="evidence" value="ECO:0007669"/>
    <property type="project" value="InterPro"/>
</dbReference>
<dbReference type="GO" id="GO:0000977">
    <property type="term" value="F:RNA polymerase II transcription regulatory region sequence-specific DNA binding"/>
    <property type="evidence" value="ECO:0007669"/>
    <property type="project" value="TreeGrafter"/>
</dbReference>
<keyword evidence="6" id="KW-1133">Transmembrane helix</keyword>
<dbReference type="InterPro" id="IPR034078">
    <property type="entry name" value="NFX1_fam"/>
</dbReference>
<dbReference type="GO" id="GO:0008270">
    <property type="term" value="F:zinc ion binding"/>
    <property type="evidence" value="ECO:0007669"/>
    <property type="project" value="UniProtKB-KW"/>
</dbReference>
<evidence type="ECO:0000313" key="8">
    <source>
        <dbReference type="EMBL" id="CAF1493995.1"/>
    </source>
</evidence>
<evidence type="ECO:0000256" key="6">
    <source>
        <dbReference type="SAM" id="Phobius"/>
    </source>
</evidence>
<feature type="domain" description="NF-X1-type" evidence="7">
    <location>
        <begin position="185"/>
        <end position="215"/>
    </location>
</feature>
<dbReference type="CDD" id="cd06008">
    <property type="entry name" value="NF-X1-zinc-finger"/>
    <property type="match status" value="2"/>
</dbReference>
<dbReference type="SMART" id="SM00438">
    <property type="entry name" value="ZnF_NFX"/>
    <property type="match status" value="5"/>
</dbReference>
<feature type="transmembrane region" description="Helical" evidence="6">
    <location>
        <begin position="411"/>
        <end position="437"/>
    </location>
</feature>
<dbReference type="OrthoDB" id="536399at2759"/>
<keyword evidence="5" id="KW-0862">Zinc</keyword>
<feature type="domain" description="NF-X1-type" evidence="7">
    <location>
        <begin position="287"/>
        <end position="308"/>
    </location>
</feature>
<evidence type="ECO:0000256" key="1">
    <source>
        <dbReference type="ARBA" id="ARBA00007269"/>
    </source>
</evidence>
<feature type="domain" description="NF-X1-type" evidence="7">
    <location>
        <begin position="19"/>
        <end position="38"/>
    </location>
</feature>
<dbReference type="Proteomes" id="UP000663877">
    <property type="component" value="Unassembled WGS sequence"/>
</dbReference>
<organism evidence="9 10">
    <name type="scientific">Adineta steineri</name>
    <dbReference type="NCBI Taxonomy" id="433720"/>
    <lineage>
        <taxon>Eukaryota</taxon>
        <taxon>Metazoa</taxon>
        <taxon>Spiralia</taxon>
        <taxon>Gnathifera</taxon>
        <taxon>Rotifera</taxon>
        <taxon>Eurotatoria</taxon>
        <taxon>Bdelloidea</taxon>
        <taxon>Adinetida</taxon>
        <taxon>Adinetidae</taxon>
        <taxon>Adineta</taxon>
    </lineage>
</organism>
<evidence type="ECO:0000313" key="9">
    <source>
        <dbReference type="EMBL" id="CAF1642309.1"/>
    </source>
</evidence>
<protein>
    <recommendedName>
        <fullName evidence="7">NF-X1-type domain-containing protein</fullName>
    </recommendedName>
</protein>
<evidence type="ECO:0000259" key="7">
    <source>
        <dbReference type="SMART" id="SM00438"/>
    </source>
</evidence>
<gene>
    <name evidence="8" type="ORF">BJG266_LOCUS42776</name>
    <name evidence="9" type="ORF">QVE165_LOCUS59671</name>
</gene>
<dbReference type="Proteomes" id="UP000663832">
    <property type="component" value="Unassembled WGS sequence"/>
</dbReference>
<dbReference type="GO" id="GO:0000981">
    <property type="term" value="F:DNA-binding transcription factor activity, RNA polymerase II-specific"/>
    <property type="evidence" value="ECO:0007669"/>
    <property type="project" value="TreeGrafter"/>
</dbReference>
<keyword evidence="2" id="KW-0479">Metal-binding</keyword>
<keyword evidence="10" id="KW-1185">Reference proteome</keyword>
<comment type="similarity">
    <text evidence="1">Belongs to the NFX1 family.</text>
</comment>
<feature type="domain" description="NF-X1-type" evidence="7">
    <location>
        <begin position="225"/>
        <end position="243"/>
    </location>
</feature>
<dbReference type="AlphaFoldDB" id="A0A816E399"/>
<dbReference type="PANTHER" id="PTHR12360:SF1">
    <property type="entry name" value="NF-X1-TYPE ZINC FINGER PROTEIN NFXL1"/>
    <property type="match status" value="1"/>
</dbReference>
<dbReference type="InterPro" id="IPR000967">
    <property type="entry name" value="Znf_NFX1"/>
</dbReference>
<sequence>CCDGNCPPCQTVCGKTLNCRNHKCLSECHRGQCYPCSHKADVTCACGQTSITVPCGCEKQTRKPRCNKLCLKPSDCHHTQQEPHSCHFGECPQCKQICNLSLKDCSHMCSAICHDSVFVKEEMNSTNTPWGMKEKEKVTKKALPCPLCQVPITVSCFGQHRTETFACSSAHPFCCGQVCGRILKCRNHLCSRPCHIVTNAANTTDAGAECIQCEEMCTKERPVGCQHSCPLACHPNNCPPCKQRLRMRCHCNTEVIYSNCQTFTTATETEKEKIKSCGKPCTKKLTCGHSCAYSCHSGPCLPINNCVQAVQVRCVCKRINQELPCHEINTIKNYRLPCDELCAELKKNRMASASNSPVIQTPVEEIKPSAVEIDSPLVKRKNRKTPNIETISTTTTNTPTSSTKKPRPRRFVWTLNKVIILFGLFSLITVSLIIYMFKQIA</sequence>
<keyword evidence="3" id="KW-0677">Repeat</keyword>
<feature type="non-terminal residue" evidence="9">
    <location>
        <position position="1"/>
    </location>
</feature>